<organism evidence="1 2">
    <name type="scientific">Pogonophryne albipinna</name>
    <dbReference type="NCBI Taxonomy" id="1090488"/>
    <lineage>
        <taxon>Eukaryota</taxon>
        <taxon>Metazoa</taxon>
        <taxon>Chordata</taxon>
        <taxon>Craniata</taxon>
        <taxon>Vertebrata</taxon>
        <taxon>Euteleostomi</taxon>
        <taxon>Actinopterygii</taxon>
        <taxon>Neopterygii</taxon>
        <taxon>Teleostei</taxon>
        <taxon>Neoteleostei</taxon>
        <taxon>Acanthomorphata</taxon>
        <taxon>Eupercaria</taxon>
        <taxon>Perciformes</taxon>
        <taxon>Notothenioidei</taxon>
        <taxon>Pogonophryne</taxon>
    </lineage>
</organism>
<feature type="non-terminal residue" evidence="1">
    <location>
        <position position="75"/>
    </location>
</feature>
<proteinExistence type="predicted"/>
<feature type="non-terminal residue" evidence="1">
    <location>
        <position position="1"/>
    </location>
</feature>
<protein>
    <submittedName>
        <fullName evidence="1">Uncharacterized protein</fullName>
    </submittedName>
</protein>
<sequence length="75" mass="9235">DCLKWSEPQKHKKQPAHCELSAWRRWAGGKQRACFEFSRLFRRNQLLRMALDKNKTSISVHVWDFWAEWWNCDWV</sequence>
<evidence type="ECO:0000313" key="2">
    <source>
        <dbReference type="Proteomes" id="UP001219934"/>
    </source>
</evidence>
<dbReference type="AlphaFoldDB" id="A0AAD6FTL3"/>
<reference evidence="1" key="1">
    <citation type="submission" date="2022-11" db="EMBL/GenBank/DDBJ databases">
        <title>Chromosome-level genome of Pogonophryne albipinna.</title>
        <authorList>
            <person name="Jo E."/>
        </authorList>
    </citation>
    <scope>NUCLEOTIDE SEQUENCE</scope>
    <source>
        <strain evidence="1">SGF0006</strain>
        <tissue evidence="1">Muscle</tissue>
    </source>
</reference>
<dbReference type="EMBL" id="JAPTMU010000002">
    <property type="protein sequence ID" value="KAJ4947791.1"/>
    <property type="molecule type" value="Genomic_DNA"/>
</dbReference>
<gene>
    <name evidence="1" type="ORF">JOQ06_009823</name>
</gene>
<name>A0AAD6FTL3_9TELE</name>
<keyword evidence="2" id="KW-1185">Reference proteome</keyword>
<evidence type="ECO:0000313" key="1">
    <source>
        <dbReference type="EMBL" id="KAJ4947791.1"/>
    </source>
</evidence>
<dbReference type="Proteomes" id="UP001219934">
    <property type="component" value="Unassembled WGS sequence"/>
</dbReference>
<accession>A0AAD6FTL3</accession>
<comment type="caution">
    <text evidence="1">The sequence shown here is derived from an EMBL/GenBank/DDBJ whole genome shotgun (WGS) entry which is preliminary data.</text>
</comment>